<protein>
    <submittedName>
        <fullName evidence="1">Uncharacterized protein</fullName>
    </submittedName>
</protein>
<accession>A0ABS1NHT6</accession>
<dbReference type="EMBL" id="JAERRF010000013">
    <property type="protein sequence ID" value="MBL1099494.1"/>
    <property type="molecule type" value="Genomic_DNA"/>
</dbReference>
<organism evidence="1 2">
    <name type="scientific">Streptomyces coffeae</name>
    <dbReference type="NCBI Taxonomy" id="621382"/>
    <lineage>
        <taxon>Bacteria</taxon>
        <taxon>Bacillati</taxon>
        <taxon>Actinomycetota</taxon>
        <taxon>Actinomycetes</taxon>
        <taxon>Kitasatosporales</taxon>
        <taxon>Streptomycetaceae</taxon>
        <taxon>Streptomyces</taxon>
    </lineage>
</organism>
<dbReference type="Proteomes" id="UP000634229">
    <property type="component" value="Unassembled WGS sequence"/>
</dbReference>
<reference evidence="1 2" key="1">
    <citation type="submission" date="2021-01" db="EMBL/GenBank/DDBJ databases">
        <title>WGS of actinomycetes isolated from Thailand.</title>
        <authorList>
            <person name="Thawai C."/>
        </authorList>
    </citation>
    <scope>NUCLEOTIDE SEQUENCE [LARGE SCALE GENOMIC DNA]</scope>
    <source>
        <strain evidence="1 2">CA1R205</strain>
    </source>
</reference>
<keyword evidence="2" id="KW-1185">Reference proteome</keyword>
<evidence type="ECO:0000313" key="2">
    <source>
        <dbReference type="Proteomes" id="UP000634229"/>
    </source>
</evidence>
<name>A0ABS1NHT6_9ACTN</name>
<dbReference type="RefSeq" id="WP_201876901.1">
    <property type="nucleotide sequence ID" value="NZ_JAERRF010000013.1"/>
</dbReference>
<evidence type="ECO:0000313" key="1">
    <source>
        <dbReference type="EMBL" id="MBL1099494.1"/>
    </source>
</evidence>
<gene>
    <name evidence="1" type="ORF">JK363_23060</name>
</gene>
<comment type="caution">
    <text evidence="1">The sequence shown here is derived from an EMBL/GenBank/DDBJ whole genome shotgun (WGS) entry which is preliminary data.</text>
</comment>
<proteinExistence type="predicted"/>
<sequence>MENFFTLKKIWKDGGPSPHVLVLLSEYEEFREYARAHHDLLAEHAEFGVIPEEWLHSTVQGIHHAVDTEQLAQLCGTSAMRWPTWSRSRSSSAFRYGLVSPP</sequence>